<feature type="transmembrane region" description="Helical" evidence="9">
    <location>
        <begin position="39"/>
        <end position="56"/>
    </location>
</feature>
<keyword evidence="4 8" id="KW-0812">Transmembrane</keyword>
<evidence type="ECO:0000256" key="2">
    <source>
        <dbReference type="ARBA" id="ARBA00010581"/>
    </source>
</evidence>
<feature type="domain" description="Heme-copper oxidase subunit III family profile" evidence="10">
    <location>
        <begin position="2"/>
        <end position="258"/>
    </location>
</feature>
<dbReference type="Pfam" id="PF00510">
    <property type="entry name" value="COX3"/>
    <property type="match status" value="1"/>
</dbReference>
<evidence type="ECO:0000256" key="7">
    <source>
        <dbReference type="ARBA" id="ARBA00023136"/>
    </source>
</evidence>
<dbReference type="GO" id="GO:0005739">
    <property type="term" value="C:mitochondrion"/>
    <property type="evidence" value="ECO:0007669"/>
    <property type="project" value="TreeGrafter"/>
</dbReference>
<feature type="transmembrane region" description="Helical" evidence="9">
    <location>
        <begin position="156"/>
        <end position="173"/>
    </location>
</feature>
<dbReference type="SUPFAM" id="SSF81452">
    <property type="entry name" value="Cytochrome c oxidase subunit III-like"/>
    <property type="match status" value="1"/>
</dbReference>
<comment type="function">
    <text evidence="8">Component of the cytochrome c oxidase, the last enzyme in the mitochondrial electron transport chain which drives oxidative phosphorylation. The respiratory chain contains 3 multisubunit complexes succinate dehydrogenase (complex II, CII), ubiquinol-cytochrome c oxidoreductase (cytochrome b-c1 complex, complex III, CIII) and cytochrome c oxidase (complex IV, CIV), that cooperate to transfer electrons derived from NADH and succinate to molecular oxygen, creating an electrochemical gradient over the inner membrane that drives transmembrane transport and the ATP synthase. Cytochrome c oxidase is the component of the respiratory chain that catalyzes the reduction of oxygen to water. Electrons originating from reduced cytochrome c in the intermembrane space (IMS) are transferred via the dinuclear copper A center (CU(A)) of subunit 2 and heme A of subunit 1 to the active site in subunit 1, a binuclear center (BNC) formed by heme A3 and copper B (CU(B)). The BNC reduces molecular oxygen to 2 water molecules using 4 electrons from cytochrome c in the IMS and 4 protons from the mitochondrial matrix.</text>
</comment>
<dbReference type="InterPro" id="IPR033945">
    <property type="entry name" value="Cyt_c_oxase_su3_dom"/>
</dbReference>
<accession>A0A1L7H866</accession>
<evidence type="ECO:0000256" key="8">
    <source>
        <dbReference type="RuleBase" id="RU003375"/>
    </source>
</evidence>
<dbReference type="PANTHER" id="PTHR11403:SF7">
    <property type="entry name" value="CYTOCHROME C OXIDASE SUBUNIT 3"/>
    <property type="match status" value="1"/>
</dbReference>
<keyword evidence="7 9" id="KW-0472">Membrane</keyword>
<evidence type="ECO:0000256" key="1">
    <source>
        <dbReference type="ARBA" id="ARBA00004141"/>
    </source>
</evidence>
<comment type="similarity">
    <text evidence="2 8">Belongs to the cytochrome c oxidase subunit 3 family.</text>
</comment>
<dbReference type="Gene3D" id="1.20.120.80">
    <property type="entry name" value="Cytochrome c oxidase, subunit III, four-helix bundle"/>
    <property type="match status" value="1"/>
</dbReference>
<dbReference type="CDD" id="cd01665">
    <property type="entry name" value="Cyt_c_Oxidase_III"/>
    <property type="match status" value="1"/>
</dbReference>
<feature type="transmembrane region" description="Helical" evidence="9">
    <location>
        <begin position="193"/>
        <end position="216"/>
    </location>
</feature>
<organism evidence="11">
    <name type="scientific">Modiolus modiolus</name>
    <name type="common">Northern horsemussel</name>
    <name type="synonym">Mytilus modiolus</name>
    <dbReference type="NCBI Taxonomy" id="40256"/>
    <lineage>
        <taxon>Eukaryota</taxon>
        <taxon>Metazoa</taxon>
        <taxon>Spiralia</taxon>
        <taxon>Lophotrochozoa</taxon>
        <taxon>Mollusca</taxon>
        <taxon>Bivalvia</taxon>
        <taxon>Autobranchia</taxon>
        <taxon>Pteriomorphia</taxon>
        <taxon>Mytilida</taxon>
        <taxon>Mytiloidea</taxon>
        <taxon>Mytilidae</taxon>
        <taxon>Modiolinae</taxon>
        <taxon>Modiolus</taxon>
    </lineage>
</organism>
<keyword evidence="8 11" id="KW-0496">Mitochondrion</keyword>
<protein>
    <recommendedName>
        <fullName evidence="3 8">Cytochrome c oxidase subunit 3</fullName>
    </recommendedName>
</protein>
<gene>
    <name evidence="11" type="primary">cox3</name>
</gene>
<proteinExistence type="inferred from homology"/>
<reference evidence="11" key="1">
    <citation type="journal article" date="2017" name="Gene">
        <title>Sequence motifs associated with paternal transmission of mitochondrial DNA in the horse mussel, Modiolus modiolus (Bivalvia: Mytilidae).</title>
        <authorList>
            <person name="Robicheau B.M."/>
            <person name="Breton S."/>
            <person name="Stewart D.T."/>
        </authorList>
    </citation>
    <scope>NUCLEOTIDE SEQUENCE</scope>
</reference>
<dbReference type="PROSITE" id="PS50253">
    <property type="entry name" value="COX3"/>
    <property type="match status" value="1"/>
</dbReference>
<geneLocation type="mitochondrion" evidence="11"/>
<evidence type="ECO:0000256" key="5">
    <source>
        <dbReference type="ARBA" id="ARBA00022967"/>
    </source>
</evidence>
<dbReference type="SMR" id="A0A1L7H866"/>
<dbReference type="AlphaFoldDB" id="A0A1L7H866"/>
<evidence type="ECO:0000256" key="4">
    <source>
        <dbReference type="ARBA" id="ARBA00022692"/>
    </source>
</evidence>
<keyword evidence="5" id="KW-1278">Translocase</keyword>
<sequence>MSRNPYFLPGMSPWPILVSLSSLSAVLSLLLWFESGEGGAVLASALGLSLALGQWWRDVMREGALGYHSLEMVSAFVDGFVLFLASEVMFFFSLFWAFFHCSLAPDISIGCVWPPLGIEALDPMKIPLLGTILLLSSGVSVTMALKWLSMGYKKEAFWGVGITVALGGFFSGFQLTEYYMASFTIADSVYGSLFYIITGFHGFHVVVGLVFLLVIFTRIFRGSISSRKHFSFMVCSWYWHFVDVVWILVYFVVYIWGG</sequence>
<feature type="transmembrane region" description="Helical" evidence="9">
    <location>
        <begin position="12"/>
        <end position="33"/>
    </location>
</feature>
<evidence type="ECO:0000256" key="3">
    <source>
        <dbReference type="ARBA" id="ARBA00015944"/>
    </source>
</evidence>
<comment type="subcellular location">
    <subcellularLocation>
        <location evidence="1">Membrane</location>
        <topology evidence="1">Multi-pass membrane protein</topology>
    </subcellularLocation>
</comment>
<dbReference type="Gene3D" id="1.10.287.70">
    <property type="match status" value="1"/>
</dbReference>
<evidence type="ECO:0000256" key="9">
    <source>
        <dbReference type="SAM" id="Phobius"/>
    </source>
</evidence>
<dbReference type="PANTHER" id="PTHR11403">
    <property type="entry name" value="CYTOCHROME C OXIDASE SUBUNIT III"/>
    <property type="match status" value="1"/>
</dbReference>
<name>A0A1L7H866_MODMO</name>
<dbReference type="InterPro" id="IPR024791">
    <property type="entry name" value="Cyt_c/ubiquinol_Oxase_su3"/>
</dbReference>
<evidence type="ECO:0000313" key="11">
    <source>
        <dbReference type="EMBL" id="APU51274.1"/>
    </source>
</evidence>
<feature type="transmembrane region" description="Helical" evidence="9">
    <location>
        <begin position="76"/>
        <end position="99"/>
    </location>
</feature>
<dbReference type="InterPro" id="IPR013833">
    <property type="entry name" value="Cyt_c_oxidase_su3_a-hlx"/>
</dbReference>
<dbReference type="GO" id="GO:0004129">
    <property type="term" value="F:cytochrome-c oxidase activity"/>
    <property type="evidence" value="ECO:0007669"/>
    <property type="project" value="InterPro"/>
</dbReference>
<evidence type="ECO:0000259" key="10">
    <source>
        <dbReference type="PROSITE" id="PS50253"/>
    </source>
</evidence>
<keyword evidence="6 9" id="KW-1133">Transmembrane helix</keyword>
<dbReference type="InterPro" id="IPR035973">
    <property type="entry name" value="Cyt_c_oxidase_su3-like_sf"/>
</dbReference>
<evidence type="ECO:0000256" key="6">
    <source>
        <dbReference type="ARBA" id="ARBA00022989"/>
    </source>
</evidence>
<dbReference type="EMBL" id="KX821783">
    <property type="protein sequence ID" value="APU51274.1"/>
    <property type="molecule type" value="Genomic_DNA"/>
</dbReference>
<dbReference type="GO" id="GO:0016020">
    <property type="term" value="C:membrane"/>
    <property type="evidence" value="ECO:0007669"/>
    <property type="project" value="UniProtKB-SubCell"/>
</dbReference>
<dbReference type="InterPro" id="IPR000298">
    <property type="entry name" value="Cyt_c_oxidase-like_su3"/>
</dbReference>
<feature type="transmembrane region" description="Helical" evidence="9">
    <location>
        <begin position="237"/>
        <end position="257"/>
    </location>
</feature>
<dbReference type="GO" id="GO:0006123">
    <property type="term" value="P:mitochondrial electron transport, cytochrome c to oxygen"/>
    <property type="evidence" value="ECO:0007669"/>
    <property type="project" value="TreeGrafter"/>
</dbReference>